<comment type="caution">
    <text evidence="1">The sequence shown here is derived from an EMBL/GenBank/DDBJ whole genome shotgun (WGS) entry which is preliminary data.</text>
</comment>
<dbReference type="EMBL" id="LAZR01023949">
    <property type="protein sequence ID" value="KKL76769.1"/>
    <property type="molecule type" value="Genomic_DNA"/>
</dbReference>
<reference evidence="1" key="1">
    <citation type="journal article" date="2015" name="Nature">
        <title>Complex archaea that bridge the gap between prokaryotes and eukaryotes.</title>
        <authorList>
            <person name="Spang A."/>
            <person name="Saw J.H."/>
            <person name="Jorgensen S.L."/>
            <person name="Zaremba-Niedzwiedzka K."/>
            <person name="Martijn J."/>
            <person name="Lind A.E."/>
            <person name="van Eijk R."/>
            <person name="Schleper C."/>
            <person name="Guy L."/>
            <person name="Ettema T.J."/>
        </authorList>
    </citation>
    <scope>NUCLEOTIDE SEQUENCE</scope>
</reference>
<organism evidence="1">
    <name type="scientific">marine sediment metagenome</name>
    <dbReference type="NCBI Taxonomy" id="412755"/>
    <lineage>
        <taxon>unclassified sequences</taxon>
        <taxon>metagenomes</taxon>
        <taxon>ecological metagenomes</taxon>
    </lineage>
</organism>
<proteinExistence type="predicted"/>
<gene>
    <name evidence="1" type="ORF">LCGC14_2041570</name>
</gene>
<name>A0A0F9ES10_9ZZZZ</name>
<protein>
    <submittedName>
        <fullName evidence="1">Uncharacterized protein</fullName>
    </submittedName>
</protein>
<dbReference type="AlphaFoldDB" id="A0A0F9ES10"/>
<evidence type="ECO:0000313" key="1">
    <source>
        <dbReference type="EMBL" id="KKL76769.1"/>
    </source>
</evidence>
<sequence length="159" mass="19039">MNWLIPLKRLVFLPTINKWCQLPYPNHKKGCPNYNNPKRLDCPPRARRIQGFFDIEKPLYFVHSEFDLESHVKRMKDRHSNWSERQCKCVLYWQGTSRRQLKKRVNEVFDDLDVNYVCHCPEGRGLNVYATARANGLYLDRIRDLKIVRHIALLGTLKW</sequence>
<accession>A0A0F9ES10</accession>